<dbReference type="Proteomes" id="UP000287306">
    <property type="component" value="Unassembled WGS sequence"/>
</dbReference>
<sequence length="145" mass="16127">MAWPEILLTLAVPSLGLSWAVGYAREWVFPLLLLYYLVPLGFYGLGGFLARAFPGLPLPRLKEAALPFLALLLPYSLFWVGAGFARVSILAAYWAFLRGPGLAVPLVVLVAWPMSWHVPPFLASLMTLSLFLLGERSARWLIRRS</sequence>
<dbReference type="Proteomes" id="UP000286734">
    <property type="component" value="Unassembled WGS sequence"/>
</dbReference>
<feature type="transmembrane region" description="Helical" evidence="1">
    <location>
        <begin position="65"/>
        <end position="96"/>
    </location>
</feature>
<organism evidence="4 7">
    <name type="scientific">Thermus scotoductus</name>
    <dbReference type="NCBI Taxonomy" id="37636"/>
    <lineage>
        <taxon>Bacteria</taxon>
        <taxon>Thermotogati</taxon>
        <taxon>Deinococcota</taxon>
        <taxon>Deinococci</taxon>
        <taxon>Thermales</taxon>
        <taxon>Thermaceae</taxon>
        <taxon>Thermus</taxon>
    </lineage>
</organism>
<evidence type="ECO:0000313" key="4">
    <source>
        <dbReference type="EMBL" id="RTH97893.1"/>
    </source>
</evidence>
<reference evidence="5 6" key="1">
    <citation type="journal article" date="2019" name="Extremophiles">
        <title>Biogeography of thermophiles and predominance of Thermus scotoductus in domestic water heaters.</title>
        <authorList>
            <person name="Wilpiszeski R.L."/>
            <person name="Zhang Z."/>
            <person name="House C.H."/>
        </authorList>
    </citation>
    <scope>NUCLEOTIDE SEQUENCE [LARGE SCALE GENOMIC DNA]</scope>
    <source>
        <strain evidence="4 7">16_S16</strain>
        <strain evidence="3 6">25_S25</strain>
        <strain evidence="2 5">34_S34</strain>
    </source>
</reference>
<dbReference type="EMBL" id="PELY01000408">
    <property type="protein sequence ID" value="RTH23115.1"/>
    <property type="molecule type" value="Genomic_DNA"/>
</dbReference>
<proteinExistence type="predicted"/>
<dbReference type="Proteomes" id="UP000288347">
    <property type="component" value="Unassembled WGS sequence"/>
</dbReference>
<dbReference type="EMBL" id="PELP01000222">
    <property type="protein sequence ID" value="RTH03659.1"/>
    <property type="molecule type" value="Genomic_DNA"/>
</dbReference>
<evidence type="ECO:0000313" key="5">
    <source>
        <dbReference type="Proteomes" id="UP000286734"/>
    </source>
</evidence>
<gene>
    <name evidence="4" type="ORF">CSW29_10920</name>
    <name evidence="3" type="ORF">CSW38_11450</name>
    <name evidence="2" type="ORF">CSW47_08160</name>
</gene>
<evidence type="ECO:0000313" key="2">
    <source>
        <dbReference type="EMBL" id="RTH03659.1"/>
    </source>
</evidence>
<evidence type="ECO:0000313" key="6">
    <source>
        <dbReference type="Proteomes" id="UP000287306"/>
    </source>
</evidence>
<feature type="transmembrane region" description="Helical" evidence="1">
    <location>
        <begin position="116"/>
        <end position="134"/>
    </location>
</feature>
<dbReference type="AlphaFoldDB" id="A0A430UET7"/>
<comment type="caution">
    <text evidence="4">The sequence shown here is derived from an EMBL/GenBank/DDBJ whole genome shotgun (WGS) entry which is preliminary data.</text>
</comment>
<dbReference type="RefSeq" id="WP_126169759.1">
    <property type="nucleotide sequence ID" value="NZ_PELL01000013.1"/>
</dbReference>
<dbReference type="EMBL" id="PEMH01000367">
    <property type="protein sequence ID" value="RTH97893.1"/>
    <property type="molecule type" value="Genomic_DNA"/>
</dbReference>
<evidence type="ECO:0000313" key="3">
    <source>
        <dbReference type="EMBL" id="RTH23115.1"/>
    </source>
</evidence>
<keyword evidence="1" id="KW-0472">Membrane</keyword>
<feature type="transmembrane region" description="Helical" evidence="1">
    <location>
        <begin position="34"/>
        <end position="53"/>
    </location>
</feature>
<keyword evidence="1" id="KW-0812">Transmembrane</keyword>
<evidence type="ECO:0000256" key="1">
    <source>
        <dbReference type="SAM" id="Phobius"/>
    </source>
</evidence>
<evidence type="ECO:0000313" key="7">
    <source>
        <dbReference type="Proteomes" id="UP000288347"/>
    </source>
</evidence>
<accession>A0A430UET7</accession>
<protein>
    <submittedName>
        <fullName evidence="4">Uncharacterized protein</fullName>
    </submittedName>
</protein>
<keyword evidence="1" id="KW-1133">Transmembrane helix</keyword>
<name>A0A430UET7_THESC</name>